<reference evidence="3" key="1">
    <citation type="submission" date="2021-03" db="EMBL/GenBank/DDBJ databases">
        <authorList>
            <consortium name="Genoscope - CEA"/>
            <person name="William W."/>
        </authorList>
    </citation>
    <scope>NUCLEOTIDE SEQUENCE</scope>
    <source>
        <strain evidence="3">Doubled-haploid Pahang</strain>
    </source>
</reference>
<dbReference type="EMBL" id="HG996472">
    <property type="protein sequence ID" value="CAG1831577.1"/>
    <property type="molecule type" value="Genomic_DNA"/>
</dbReference>
<proteinExistence type="predicted"/>
<organism evidence="3">
    <name type="scientific">Musa acuminata subsp. malaccensis</name>
    <name type="common">Wild banana</name>
    <name type="synonym">Musa malaccensis</name>
    <dbReference type="NCBI Taxonomy" id="214687"/>
    <lineage>
        <taxon>Eukaryota</taxon>
        <taxon>Viridiplantae</taxon>
        <taxon>Streptophyta</taxon>
        <taxon>Embryophyta</taxon>
        <taxon>Tracheophyta</taxon>
        <taxon>Spermatophyta</taxon>
        <taxon>Magnoliopsida</taxon>
        <taxon>Liliopsida</taxon>
        <taxon>Zingiberales</taxon>
        <taxon>Musaceae</taxon>
        <taxon>Musa</taxon>
    </lineage>
</organism>
<sequence length="202" mass="21701">MVMDDRSKVSVLEPSLLPDGIANAPEVAALEGAADPLVDRERRRTAPPQQLVRRDHRPPSAALLALLLPPAPGAVAATAAVVAAEYLGPVRYVHRQGGGGSGIGDGAICLLAARGRRPGGRRRLRELGQARLDGASPDVGLLELVRVEPGGGRREEAVRRVLRRQLLSSPRHDQPSSRLCILFPRRKPPRLNYSSRLGPWSA</sequence>
<feature type="transmembrane region" description="Helical" evidence="2">
    <location>
        <begin position="61"/>
        <end position="84"/>
    </location>
</feature>
<feature type="region of interest" description="Disordered" evidence="1">
    <location>
        <begin position="32"/>
        <end position="55"/>
    </location>
</feature>
<accession>A0A8D7EWU4</accession>
<evidence type="ECO:0000313" key="3">
    <source>
        <dbReference type="EMBL" id="CAG1831577.1"/>
    </source>
</evidence>
<name>A0A8D7EWU4_MUSAM</name>
<dbReference type="AlphaFoldDB" id="A0A8D7EWU4"/>
<keyword evidence="2" id="KW-0472">Membrane</keyword>
<evidence type="ECO:0000256" key="2">
    <source>
        <dbReference type="SAM" id="Phobius"/>
    </source>
</evidence>
<evidence type="ECO:0000256" key="1">
    <source>
        <dbReference type="SAM" id="MobiDB-lite"/>
    </source>
</evidence>
<protein>
    <submittedName>
        <fullName evidence="3">(wild Malaysian banana) hypothetical protein</fullName>
    </submittedName>
</protein>
<gene>
    <name evidence="3" type="ORF">GSMUA_348310.1</name>
</gene>
<keyword evidence="2" id="KW-1133">Transmembrane helix</keyword>
<keyword evidence="2" id="KW-0812">Transmembrane</keyword>